<dbReference type="VEuPathDB" id="CryptoDB:GY17_00000256"/>
<proteinExistence type="predicted"/>
<dbReference type="EMBL" id="JTAI01000007">
    <property type="protein sequence ID" value="PPS97787.1"/>
    <property type="molecule type" value="Genomic_DNA"/>
</dbReference>
<evidence type="ECO:0000256" key="1">
    <source>
        <dbReference type="SAM" id="MobiDB-lite"/>
    </source>
</evidence>
<organism evidence="2">
    <name type="scientific">Cryptosporidium hominis</name>
    <dbReference type="NCBI Taxonomy" id="237895"/>
    <lineage>
        <taxon>Eukaryota</taxon>
        <taxon>Sar</taxon>
        <taxon>Alveolata</taxon>
        <taxon>Apicomplexa</taxon>
        <taxon>Conoidasida</taxon>
        <taxon>Coccidia</taxon>
        <taxon>Eucoccidiorida</taxon>
        <taxon>Eimeriorina</taxon>
        <taxon>Cryptosporidiidae</taxon>
        <taxon>Cryptosporidium</taxon>
    </lineage>
</organism>
<name>A0A0S4TJ38_CRYHO</name>
<reference evidence="3 4" key="3">
    <citation type="submission" date="2017-10" db="EMBL/GenBank/DDBJ databases">
        <title>Consistent, comparative and evidence-based genome annotation and re-annotation for the closely-related species, Cryptosporidium parvum, C. hominis and C. tyzzeri.</title>
        <authorList>
            <person name="Baptista R.P."/>
            <person name="Li Y."/>
            <person name="Sateriale A."/>
            <person name="Striepen B."/>
            <person name="Kissinger J.C."/>
        </authorList>
    </citation>
    <scope>NUCLEOTIDE SEQUENCE [LARGE SCALE GENOMIC DNA]</scope>
    <source>
        <strain evidence="3">30976</strain>
    </source>
</reference>
<evidence type="ECO:0000313" key="2">
    <source>
        <dbReference type="EMBL" id="CUV06675.1"/>
    </source>
</evidence>
<dbReference type="EMBL" id="LN877952">
    <property type="protein sequence ID" value="CUV06675.1"/>
    <property type="molecule type" value="Genomic_DNA"/>
</dbReference>
<protein>
    <submittedName>
        <fullName evidence="2">Uncharacterized protein</fullName>
    </submittedName>
</protein>
<gene>
    <name evidence="2" type="ORF">CHUDEA6_2500</name>
    <name evidence="3" type="ORF">GY17_00000256</name>
</gene>
<dbReference type="VEuPathDB" id="CryptoDB:ChTU502y2012_406g0950"/>
<feature type="region of interest" description="Disordered" evidence="1">
    <location>
        <begin position="1319"/>
        <end position="1346"/>
    </location>
</feature>
<dbReference type="VEuPathDB" id="CryptoDB:CHUDEA6_2500"/>
<accession>A0A0S4TJ38</accession>
<evidence type="ECO:0000313" key="4">
    <source>
        <dbReference type="Proteomes" id="UP001429100"/>
    </source>
</evidence>
<dbReference type="VEuPathDB" id="CryptoDB:Chro.60289"/>
<reference evidence="2" key="2">
    <citation type="submission" date="2015-08" db="EMBL/GenBank/DDBJ databases">
        <authorList>
            <person name="Babu N.S."/>
            <person name="Beckwith C.J."/>
            <person name="Beseler K.G."/>
            <person name="Brison A."/>
            <person name="Carone J.V."/>
            <person name="Caskin T.P."/>
            <person name="Diamond M."/>
            <person name="Durham M.E."/>
            <person name="Foxe J.M."/>
            <person name="Go M."/>
            <person name="Henderson B.A."/>
            <person name="Jones I.B."/>
            <person name="McGettigan J.A."/>
            <person name="Micheletti S.J."/>
            <person name="Nasrallah M.E."/>
            <person name="Ortiz D."/>
            <person name="Piller C.R."/>
            <person name="Privatt S.R."/>
            <person name="Schneider S.L."/>
            <person name="Sharp S."/>
            <person name="Smith T.C."/>
            <person name="Stanton J.D."/>
            <person name="Ullery H.E."/>
            <person name="Wilson R.J."/>
            <person name="Serrano M.G."/>
            <person name="Buck G."/>
            <person name="Lee V."/>
            <person name="Wang Y."/>
            <person name="Carvalho R."/>
            <person name="Voegtly L."/>
            <person name="Shi R."/>
            <person name="Duckworth R."/>
            <person name="Johnson A."/>
            <person name="Loviza R."/>
            <person name="Walstead R."/>
            <person name="Shah Z."/>
            <person name="Kiflezghi M."/>
            <person name="Wade K."/>
            <person name="Ball S.L."/>
            <person name="Bradley K.W."/>
            <person name="Asai D.J."/>
            <person name="Bowman C.A."/>
            <person name="Russell D.A."/>
            <person name="Pope W.H."/>
            <person name="Jacobs-Sera D."/>
            <person name="Hendrix R.W."/>
            <person name="Hatfull G.F."/>
        </authorList>
    </citation>
    <scope>NUCLEOTIDE SEQUENCE [LARGE SCALE GENOMIC DNA]</scope>
</reference>
<evidence type="ECO:0000313" key="3">
    <source>
        <dbReference type="EMBL" id="PPS97787.1"/>
    </source>
</evidence>
<sequence>MPERFKAIKINTIWAILRVQFLVLLLFLNNLACENEILDESERNAALINSSSHTNPDSIQNKVANPMNEITLLSSSGEISSFNAFELNVQDQCNQLWTYRNKLVHEVSNVVKLHKQFVIFLNKIDPKKNTVYLEEIFKKSLDLSLADNRKEEINKKFKEYLGLAVDYRFISSDKDESTVKILISNRSPLKSSLKDLLILKNEYLKYISNFDICVKKKKKVIKSGSDSLNALINLSKLLNISENTLYDENIGYLEQISSITNNLDSNLSFIKTLKKLQEVCDKGLTQDDQSNKKSKIKWLKKNSNKINKTMNSFEDIFKMNSKKVHNLLNCINHFQTSNSINDNTLAMVNTIGNQIVNHSINRRNILSIISSRYTITTLNTYILNNRLFSLWLFVQKRLTTIQIAIKIMKESKELTNRMNSVVSMDEAIDLLTKCSETLRKTASDWNVFFSDKNTLIIKKLHKETLEQLNHYKFEGDRNTLAMYMEWIWLNDHIQSVIEQGYDAFEGIIKATLKSPLTNCAKNLSSLYKNLKSEFSAKENFSEKTRKKINKEYRNVLNDVSGHLLKQIDSLFSLKHSFLWPHNNATLISAISMYNRTSEFVSSINLPQEQNSFEKPNYSYELLKQQQIITNGFSTLYENIKTRFNWDLSLFQTEFGYVKNINLGLDTEETINFSKLKVYQDSSEQFGEWFESTLEFLNLKENFSKAKNILEQAIQFRLQFIQQWSDIIAKIINKVGNPTALSISKISEEAYTYYLKYQVSKSKEFSNYFESDLSILKYVDAVDNSLSDLNRESFVSRFETTNAPNLDGSYHGDDEFPSVSSIKSYLTDLKNRVDHYCSYEQKRNKNDEDYLSIVRQICDKFSIIFSTINQNLKGVDSKLQMVYSDLESQKEDISKLDTIIQDCISLDNKVGRVKCWIPNQSIELPLRRALQIRKVMNNWLRETIKTKVLVFSNFIEDCLKLNFKGSLIFQSIESNKVEQTQIERINSFQLLLKLINDLKPNIVEELNTLETIYLKYYQNKINEITSASKLLLFNYLKLNSTKTTLIHNYGKANLFQKIFRFPKLLLSKDEVHNIESSTFAFDSPVNNNATYAADLTDYIKNNQLSSNNHTILLGKYLKALSTLKNRIEDIPQINDNNSSLLNENLKSEIEFEKYRNIEEKSLLILGESDKYLKLANIEHFRFYTIRNITGNITDVISKLSEEIKLKEEELEKREEEIANTNCYRRWKWKKRVKRRKMKKIKDEKIDKMIKINKSNANLNNLKLKKKEANGKLKLFLTKTINIENFDTSCNPVEDLESISYDDKSDLESFQFDDLYKFDERPGRYNPKNQEEQEIEYDDDTGGKTEYGKKPNSLISKISTAVDMAVTINNSIRQYKEIKNTLEQSGIEFGQENSGVNLMAGFDVLNALTGGPTEDLSAMLGSINEQDQVFNEADILGELQTGEMPNGVEKEVKSRPFEGLDISYDDFKRKVEFELKNSDLNFDFDD</sequence>
<dbReference type="Proteomes" id="UP000199752">
    <property type="component" value="Chromosome 6"/>
</dbReference>
<dbReference type="Proteomes" id="UP001429100">
    <property type="component" value="Unassembled WGS sequence"/>
</dbReference>
<keyword evidence="4" id="KW-1185">Reference proteome</keyword>
<reference evidence="3 4" key="1">
    <citation type="submission" date="2014-11" db="EMBL/GenBank/DDBJ databases">
        <title>Comparative genomic analysis of Cryptosporidium hominis reveals occurrence of genetic recombination in virulent subtypes.</title>
        <authorList>
            <person name="Guo Y."/>
            <person name="Tang K."/>
            <person name="Frace M."/>
            <person name="Li N."/>
            <person name="Roellig D.M."/>
            <person name="Sammons S."/>
            <person name="Knipe K."/>
            <person name="Rowe L."/>
            <person name="Feng Y."/>
            <person name="Xiao L."/>
        </authorList>
    </citation>
    <scope>NUCLEOTIDE SEQUENCE [LARGE SCALE GENOMIC DNA]</scope>
    <source>
        <strain evidence="3">30976</strain>
    </source>
</reference>